<dbReference type="EMBL" id="VCQT01000027">
    <property type="protein sequence ID" value="TMW13059.1"/>
    <property type="molecule type" value="Genomic_DNA"/>
</dbReference>
<proteinExistence type="predicted"/>
<evidence type="ECO:0000313" key="2">
    <source>
        <dbReference type="EMBL" id="TMW13059.1"/>
    </source>
</evidence>
<sequence length="99" mass="10431">MKRPIRIAEGSIRGRKGSRCPGPETDQRRASSCKLQATRKTPPLGLDGLRRAATLSWLAACSLQLAACSLQLAACSLQLAACSLQLAAPTPATARYIPA</sequence>
<reference evidence="2 3" key="1">
    <citation type="submission" date="2019-05" db="EMBL/GenBank/DDBJ databases">
        <title>Genome of Alcanivorax gelatiniphagus, an oil degrading marine bacteria.</title>
        <authorList>
            <person name="Kwon K.K."/>
        </authorList>
    </citation>
    <scope>NUCLEOTIDE SEQUENCE [LARGE SCALE GENOMIC DNA]</scope>
    <source>
        <strain evidence="2 3">MEBiC 08158</strain>
    </source>
</reference>
<dbReference type="Proteomes" id="UP000739180">
    <property type="component" value="Unassembled WGS sequence"/>
</dbReference>
<feature type="region of interest" description="Disordered" evidence="1">
    <location>
        <begin position="1"/>
        <end position="34"/>
    </location>
</feature>
<keyword evidence="3" id="KW-1185">Reference proteome</keyword>
<comment type="caution">
    <text evidence="2">The sequence shown here is derived from an EMBL/GenBank/DDBJ whole genome shotgun (WGS) entry which is preliminary data.</text>
</comment>
<accession>A0ABY2XNI0</accession>
<name>A0ABY2XNI0_9GAMM</name>
<organism evidence="2 3">
    <name type="scientific">Alloalcanivorax gelatiniphagus</name>
    <dbReference type="NCBI Taxonomy" id="1194167"/>
    <lineage>
        <taxon>Bacteria</taxon>
        <taxon>Pseudomonadati</taxon>
        <taxon>Pseudomonadota</taxon>
        <taxon>Gammaproteobacteria</taxon>
        <taxon>Oceanospirillales</taxon>
        <taxon>Alcanivoracaceae</taxon>
        <taxon>Alloalcanivorax</taxon>
    </lineage>
</organism>
<evidence type="ECO:0000313" key="3">
    <source>
        <dbReference type="Proteomes" id="UP000739180"/>
    </source>
</evidence>
<gene>
    <name evidence="2" type="ORF">FGS76_08310</name>
</gene>
<evidence type="ECO:0000256" key="1">
    <source>
        <dbReference type="SAM" id="MobiDB-lite"/>
    </source>
</evidence>
<protein>
    <submittedName>
        <fullName evidence="2">Uncharacterized protein</fullName>
    </submittedName>
</protein>